<evidence type="ECO:0000313" key="4">
    <source>
        <dbReference type="EMBL" id="TYP07837.1"/>
    </source>
</evidence>
<evidence type="ECO:0000256" key="2">
    <source>
        <dbReference type="ARBA" id="ARBA00022679"/>
    </source>
</evidence>
<dbReference type="CDD" id="cd03789">
    <property type="entry name" value="GT9_LPS_heptosyltransferase"/>
    <property type="match status" value="1"/>
</dbReference>
<dbReference type="EMBL" id="VNHN01000021">
    <property type="protein sequence ID" value="TYP07837.1"/>
    <property type="molecule type" value="Genomic_DNA"/>
</dbReference>
<dbReference type="GO" id="GO:0008713">
    <property type="term" value="F:ADP-heptose-lipopolysaccharide heptosyltransferase activity"/>
    <property type="evidence" value="ECO:0007669"/>
    <property type="project" value="TreeGrafter"/>
</dbReference>
<dbReference type="STRING" id="351671.XDD1_0136"/>
<evidence type="ECO:0000256" key="1">
    <source>
        <dbReference type="ARBA" id="ARBA00022676"/>
    </source>
</evidence>
<dbReference type="HOGENOM" id="CLU_038371_3_2_6"/>
<dbReference type="InterPro" id="IPR011916">
    <property type="entry name" value="LipoPS_heptosylTferase-III"/>
</dbReference>
<dbReference type="GO" id="GO:0009244">
    <property type="term" value="P:lipopolysaccharide core region biosynthetic process"/>
    <property type="evidence" value="ECO:0007669"/>
    <property type="project" value="TreeGrafter"/>
</dbReference>
<dbReference type="InterPro" id="IPR051199">
    <property type="entry name" value="LPS_LOS_Heptosyltrfase"/>
</dbReference>
<dbReference type="NCBIfam" id="TIGR02201">
    <property type="entry name" value="heptsyl_trn_III"/>
    <property type="match status" value="1"/>
</dbReference>
<dbReference type="AlphaFoldDB" id="A0A068QM15"/>
<reference evidence="4 6" key="2">
    <citation type="submission" date="2019-07" db="EMBL/GenBank/DDBJ databases">
        <title>Genomic Encyclopedia of Type Strains, Phase I: the one thousand microbial genomes (KMG-I) project.</title>
        <authorList>
            <person name="Kyrpides N."/>
        </authorList>
    </citation>
    <scope>NUCLEOTIDE SEQUENCE [LARGE SCALE GENOMIC DNA]</scope>
    <source>
        <strain evidence="4 6">DSM 17909</strain>
    </source>
</reference>
<keyword evidence="1" id="KW-0328">Glycosyltransferase</keyword>
<reference evidence="3 5" key="1">
    <citation type="submission" date="2013-07" db="EMBL/GenBank/DDBJ databases">
        <authorList>
            <person name="Genoscope - CEA"/>
        </authorList>
    </citation>
    <scope>NUCLEOTIDE SEQUENCE [LARGE SCALE GENOMIC DNA]</scope>
    <source>
        <strain evidence="3">FRM16</strain>
        <strain evidence="5">FRM16 / DSM 17909</strain>
    </source>
</reference>
<accession>A0A068QM15</accession>
<dbReference type="PANTHER" id="PTHR30160:SF1">
    <property type="entry name" value="LIPOPOLYSACCHARIDE 1,2-N-ACETYLGLUCOSAMINETRANSFERASE-RELATED"/>
    <property type="match status" value="1"/>
</dbReference>
<proteinExistence type="predicted"/>
<organism evidence="3 5">
    <name type="scientific">Xenorhabdus doucetiae</name>
    <dbReference type="NCBI Taxonomy" id="351671"/>
    <lineage>
        <taxon>Bacteria</taxon>
        <taxon>Pseudomonadati</taxon>
        <taxon>Pseudomonadota</taxon>
        <taxon>Gammaproteobacteria</taxon>
        <taxon>Enterobacterales</taxon>
        <taxon>Morganellaceae</taxon>
        <taxon>Xenorhabdus</taxon>
    </lineage>
</organism>
<sequence>MGKTSPRFKKILIIKLRHHGDTLLITPVVNTLKENFPGAKIDVLLYKETGPMLQNLTSVSHIFAIDRQWKKEGTKAYIAHHWCLLKQLRKRKYDLIINLADQWYSALVSKISGAPIRIAFDFPKRQNGLWKVCFSDLISTEGEESLHVVEQNLSILKPINLSNINFDVTMSYSEDDWHKVSNLLRVGGIHHKYIVIHPASRWFFKCWNDGKMSEIIHALQADGHSIVVTSGPESREKEMVEKILSACNQENVISLAGQLTLPQLGALIAHAKLFIGVDSVPMHMAAALKTPCIALFGPSKLVFWRPWQVNGEVIWAGNYGKLPDPDDIDTKTETRYLDLIPTDVVITAARRYLS</sequence>
<keyword evidence="2 3" id="KW-0808">Transferase</keyword>
<dbReference type="OrthoDB" id="9781892at2"/>
<dbReference type="Proteomes" id="UP000324170">
    <property type="component" value="Unassembled WGS sequence"/>
</dbReference>
<dbReference type="GO" id="GO:0005829">
    <property type="term" value="C:cytosol"/>
    <property type="evidence" value="ECO:0007669"/>
    <property type="project" value="TreeGrafter"/>
</dbReference>
<dbReference type="PANTHER" id="PTHR30160">
    <property type="entry name" value="TETRAACYLDISACCHARIDE 4'-KINASE-RELATED"/>
    <property type="match status" value="1"/>
</dbReference>
<dbReference type="EMBL" id="FO704550">
    <property type="protein sequence ID" value="CDG15847.1"/>
    <property type="molecule type" value="Genomic_DNA"/>
</dbReference>
<dbReference type="Pfam" id="PF01075">
    <property type="entry name" value="Glyco_transf_9"/>
    <property type="match status" value="1"/>
</dbReference>
<dbReference type="SUPFAM" id="SSF53756">
    <property type="entry name" value="UDP-Glycosyltransferase/glycogen phosphorylase"/>
    <property type="match status" value="1"/>
</dbReference>
<dbReference type="KEGG" id="xdo:XDD1_0136"/>
<keyword evidence="6" id="KW-1185">Reference proteome</keyword>
<dbReference type="RefSeq" id="WP_045967867.1">
    <property type="nucleotide sequence ID" value="NZ_CAWMED010000001.1"/>
</dbReference>
<evidence type="ECO:0000313" key="6">
    <source>
        <dbReference type="Proteomes" id="UP000324170"/>
    </source>
</evidence>
<dbReference type="EC" id="2.-.-.-" evidence="3"/>
<dbReference type="Proteomes" id="UP000032721">
    <property type="component" value="Chromosome"/>
</dbReference>
<dbReference type="Gene3D" id="3.40.50.2000">
    <property type="entry name" value="Glycogen Phosphorylase B"/>
    <property type="match status" value="2"/>
</dbReference>
<name>A0A068QM15_9GAMM</name>
<gene>
    <name evidence="3" type="primary">rfaQ</name>
    <name evidence="4" type="ORF">LY16_01633</name>
    <name evidence="3" type="ORF">XDD1_0136</name>
</gene>
<evidence type="ECO:0000313" key="5">
    <source>
        <dbReference type="Proteomes" id="UP000032721"/>
    </source>
</evidence>
<evidence type="ECO:0000313" key="3">
    <source>
        <dbReference type="EMBL" id="CDG15847.1"/>
    </source>
</evidence>
<dbReference type="InterPro" id="IPR002201">
    <property type="entry name" value="Glyco_trans_9"/>
</dbReference>
<protein>
    <submittedName>
        <fullName evidence="4">Heptosyltransferase-3</fullName>
    </submittedName>
    <submittedName>
        <fullName evidence="3">Lipopolysaccharide core heptosyltransferase rfaQ</fullName>
        <ecNumber evidence="3">2.-.-.-</ecNumber>
    </submittedName>
</protein>